<sequence length="83" mass="8974">MNIRKASLTLCPALFALCACSPAPDAPKVDYRTLMTADHQLDSVKVQEARAHCAAMPANQQNDNDWCAAVRKAADCAKENLCP</sequence>
<feature type="chain" id="PRO_5028971095" description="EexN family lipoprotein" evidence="1">
    <location>
        <begin position="26"/>
        <end position="83"/>
    </location>
</feature>
<gene>
    <name evidence="2" type="ORF">HWQ56_22720</name>
</gene>
<protein>
    <recommendedName>
        <fullName evidence="4">EexN family lipoprotein</fullName>
    </recommendedName>
</protein>
<evidence type="ECO:0000313" key="3">
    <source>
        <dbReference type="Proteomes" id="UP000509568"/>
    </source>
</evidence>
<dbReference type="AlphaFoldDB" id="A0A7D5DA07"/>
<organism evidence="2 3">
    <name type="scientific">Pseudomonas eucalypticola</name>
    <dbReference type="NCBI Taxonomy" id="2599595"/>
    <lineage>
        <taxon>Bacteria</taxon>
        <taxon>Pseudomonadati</taxon>
        <taxon>Pseudomonadota</taxon>
        <taxon>Gammaproteobacteria</taxon>
        <taxon>Pseudomonadales</taxon>
        <taxon>Pseudomonadaceae</taxon>
        <taxon>Pseudomonas</taxon>
    </lineage>
</organism>
<dbReference type="Proteomes" id="UP000509568">
    <property type="component" value="Chromosome"/>
</dbReference>
<dbReference type="EMBL" id="CP056030">
    <property type="protein sequence ID" value="QKZ06437.1"/>
    <property type="molecule type" value="Genomic_DNA"/>
</dbReference>
<evidence type="ECO:0000313" key="2">
    <source>
        <dbReference type="EMBL" id="QKZ06437.1"/>
    </source>
</evidence>
<name>A0A7D5DA07_9PSED</name>
<evidence type="ECO:0008006" key="4">
    <source>
        <dbReference type="Google" id="ProtNLM"/>
    </source>
</evidence>
<keyword evidence="1" id="KW-0732">Signal</keyword>
<accession>A0A7D5DA07</accession>
<dbReference type="RefSeq" id="WP_176571839.1">
    <property type="nucleotide sequence ID" value="NZ_CP056030.1"/>
</dbReference>
<reference evidence="2 3" key="1">
    <citation type="submission" date="2020-06" db="EMBL/GenBank/DDBJ databases">
        <title>Pseudomonas eucalypticola sp. nov., an endophyte of Eucalyptus dunnii leaves with biocontrol ability of eucalyptus leaf blight.</title>
        <authorList>
            <person name="Liu Y."/>
            <person name="Song Z."/>
            <person name="Zeng H."/>
            <person name="Lu M."/>
            <person name="Wang X."/>
            <person name="Lian X."/>
            <person name="Zhang Q."/>
        </authorList>
    </citation>
    <scope>NUCLEOTIDE SEQUENCE [LARGE SCALE GENOMIC DNA]</scope>
    <source>
        <strain evidence="2 3">NP-1</strain>
    </source>
</reference>
<feature type="signal peptide" evidence="1">
    <location>
        <begin position="1"/>
        <end position="25"/>
    </location>
</feature>
<proteinExistence type="predicted"/>
<keyword evidence="3" id="KW-1185">Reference proteome</keyword>
<evidence type="ECO:0000256" key="1">
    <source>
        <dbReference type="SAM" id="SignalP"/>
    </source>
</evidence>
<dbReference type="PROSITE" id="PS51257">
    <property type="entry name" value="PROKAR_LIPOPROTEIN"/>
    <property type="match status" value="1"/>
</dbReference>
<dbReference type="KEGG" id="pez:HWQ56_22720"/>